<dbReference type="Proteomes" id="UP001237642">
    <property type="component" value="Unassembled WGS sequence"/>
</dbReference>
<evidence type="ECO:0000256" key="4">
    <source>
        <dbReference type="ARBA" id="ARBA00012706"/>
    </source>
</evidence>
<sequence>MRNWGLLLLVLFLFDQHEKNIQVSADNEFIESNGVHFMLNGSYYYANGFNAYWLMVVASDPSQRNKISSVFQEAVSNGLTLSRTWAFSDGGSQSLQFSPGVYNEQMFQGLDFVIYEAGRYGIKLILSLVNNYNDFGGKNQYVNWARDQGQTISSDDDFFTNSLVKGFYKNHINTVLNRRNSITGISYKDDYTIMAWELMNEARCTSDPSGNTLQAWITEMASYVKSVDTKHLLEVGLEGFYGESAPTDKQFNLTVKLGTDFIANNQIPSIDFATIHLYPDQWMPGSDEETQQAFSDNWINTHIQDTQTILQKPLLVTEFGWKKTGFDTKTREKLLGTVYSDIYLSASCGGVAAGSMFWQLLAEGLDSYRDGYEVVFNESRTTDSLISEQSQKLIGIRDMYARRRHKKENETMNNEVGC</sequence>
<keyword evidence="5" id="KW-0964">Secreted</keyword>
<accession>A0AAD8N1U1</accession>
<evidence type="ECO:0000313" key="10">
    <source>
        <dbReference type="EMBL" id="KAK1391698.1"/>
    </source>
</evidence>
<comment type="caution">
    <text evidence="10">The sequence shown here is derived from an EMBL/GenBank/DDBJ whole genome shotgun (WGS) entry which is preliminary data.</text>
</comment>
<dbReference type="GO" id="GO:0000272">
    <property type="term" value="P:polysaccharide catabolic process"/>
    <property type="evidence" value="ECO:0007669"/>
    <property type="project" value="InterPro"/>
</dbReference>
<gene>
    <name evidence="10" type="ORF">POM88_010754</name>
</gene>
<dbReference type="GO" id="GO:0005576">
    <property type="term" value="C:extracellular region"/>
    <property type="evidence" value="ECO:0007669"/>
    <property type="project" value="UniProtKB-SubCell"/>
</dbReference>
<reference evidence="10" key="2">
    <citation type="submission" date="2023-05" db="EMBL/GenBank/DDBJ databases">
        <authorList>
            <person name="Schelkunov M.I."/>
        </authorList>
    </citation>
    <scope>NUCLEOTIDE SEQUENCE</scope>
    <source>
        <strain evidence="10">Hsosn_3</strain>
        <tissue evidence="10">Leaf</tissue>
    </source>
</reference>
<dbReference type="Pfam" id="PF26410">
    <property type="entry name" value="GH5_mannosidase"/>
    <property type="match status" value="1"/>
</dbReference>
<dbReference type="EMBL" id="JAUIZM010000003">
    <property type="protein sequence ID" value="KAK1391698.1"/>
    <property type="molecule type" value="Genomic_DNA"/>
</dbReference>
<evidence type="ECO:0000256" key="2">
    <source>
        <dbReference type="ARBA" id="ARBA00004613"/>
    </source>
</evidence>
<organism evidence="10 11">
    <name type="scientific">Heracleum sosnowskyi</name>
    <dbReference type="NCBI Taxonomy" id="360622"/>
    <lineage>
        <taxon>Eukaryota</taxon>
        <taxon>Viridiplantae</taxon>
        <taxon>Streptophyta</taxon>
        <taxon>Embryophyta</taxon>
        <taxon>Tracheophyta</taxon>
        <taxon>Spermatophyta</taxon>
        <taxon>Magnoliopsida</taxon>
        <taxon>eudicotyledons</taxon>
        <taxon>Gunneridae</taxon>
        <taxon>Pentapetalae</taxon>
        <taxon>asterids</taxon>
        <taxon>campanulids</taxon>
        <taxon>Apiales</taxon>
        <taxon>Apiaceae</taxon>
        <taxon>Apioideae</taxon>
        <taxon>apioid superclade</taxon>
        <taxon>Tordylieae</taxon>
        <taxon>Tordyliinae</taxon>
        <taxon>Heracleum</taxon>
    </lineage>
</organism>
<proteinExistence type="inferred from homology"/>
<dbReference type="InterPro" id="IPR001547">
    <property type="entry name" value="Glyco_hydro_5"/>
</dbReference>
<dbReference type="AlphaFoldDB" id="A0AAD8N1U1"/>
<feature type="signal peptide" evidence="8">
    <location>
        <begin position="1"/>
        <end position="19"/>
    </location>
</feature>
<dbReference type="FunFam" id="3.20.20.80:FF:000012">
    <property type="entry name" value="Mannan endo-1,4-beta-mannosidase 6"/>
    <property type="match status" value="1"/>
</dbReference>
<dbReference type="PANTHER" id="PTHR31451">
    <property type="match status" value="1"/>
</dbReference>
<protein>
    <recommendedName>
        <fullName evidence="4">mannan endo-1,4-beta-mannosidase</fullName>
        <ecNumber evidence="4">3.2.1.78</ecNumber>
    </recommendedName>
</protein>
<evidence type="ECO:0000313" key="11">
    <source>
        <dbReference type="Proteomes" id="UP001237642"/>
    </source>
</evidence>
<dbReference type="InterPro" id="IPR017853">
    <property type="entry name" value="GH"/>
</dbReference>
<feature type="domain" description="Glycoside hydrolase family 5" evidence="9">
    <location>
        <begin position="28"/>
        <end position="359"/>
    </location>
</feature>
<dbReference type="EC" id="3.2.1.78" evidence="4"/>
<dbReference type="SUPFAM" id="SSF51445">
    <property type="entry name" value="(Trans)glycosidases"/>
    <property type="match status" value="1"/>
</dbReference>
<evidence type="ECO:0000256" key="5">
    <source>
        <dbReference type="ARBA" id="ARBA00022525"/>
    </source>
</evidence>
<dbReference type="GO" id="GO:0016985">
    <property type="term" value="F:mannan endo-1,4-beta-mannosidase activity"/>
    <property type="evidence" value="ECO:0007669"/>
    <property type="project" value="UniProtKB-EC"/>
</dbReference>
<feature type="chain" id="PRO_5041929849" description="mannan endo-1,4-beta-mannosidase" evidence="8">
    <location>
        <begin position="20"/>
        <end position="418"/>
    </location>
</feature>
<name>A0AAD8N1U1_9APIA</name>
<keyword evidence="8" id="KW-0732">Signal</keyword>
<keyword evidence="11" id="KW-1185">Reference proteome</keyword>
<reference evidence="10" key="1">
    <citation type="submission" date="2023-02" db="EMBL/GenBank/DDBJ databases">
        <title>Genome of toxic invasive species Heracleum sosnowskyi carries increased number of genes despite the absence of recent whole-genome duplications.</title>
        <authorList>
            <person name="Schelkunov M."/>
            <person name="Shtratnikova V."/>
            <person name="Makarenko M."/>
            <person name="Klepikova A."/>
            <person name="Omelchenko D."/>
            <person name="Novikova G."/>
            <person name="Obukhova E."/>
            <person name="Bogdanov V."/>
            <person name="Penin A."/>
            <person name="Logacheva M."/>
        </authorList>
    </citation>
    <scope>NUCLEOTIDE SEQUENCE</scope>
    <source>
        <strain evidence="10">Hsosn_3</strain>
        <tissue evidence="10">Leaf</tissue>
    </source>
</reference>
<dbReference type="PANTHER" id="PTHR31451:SF60">
    <property type="entry name" value="MANNAN ENDO-1,4-BETA-MANNOSIDASE 1"/>
    <property type="match status" value="1"/>
</dbReference>
<comment type="catalytic activity">
    <reaction evidence="1">
        <text>Random hydrolysis of (1-&gt;4)-beta-D-mannosidic linkages in mannans, galactomannans and glucomannans.</text>
        <dbReference type="EC" id="3.2.1.78"/>
    </reaction>
</comment>
<evidence type="ECO:0000256" key="3">
    <source>
        <dbReference type="ARBA" id="ARBA00005641"/>
    </source>
</evidence>
<comment type="subcellular location">
    <subcellularLocation>
        <location evidence="2">Secreted</location>
    </subcellularLocation>
</comment>
<keyword evidence="6" id="KW-0378">Hydrolase</keyword>
<dbReference type="InterPro" id="IPR045053">
    <property type="entry name" value="MAN-like"/>
</dbReference>
<comment type="similarity">
    <text evidence="3">Belongs to the glycosyl hydrolase 5 (cellulase A) family.</text>
</comment>
<evidence type="ECO:0000256" key="1">
    <source>
        <dbReference type="ARBA" id="ARBA00001678"/>
    </source>
</evidence>
<evidence type="ECO:0000259" key="9">
    <source>
        <dbReference type="Pfam" id="PF26410"/>
    </source>
</evidence>
<evidence type="ECO:0000256" key="8">
    <source>
        <dbReference type="SAM" id="SignalP"/>
    </source>
</evidence>
<evidence type="ECO:0000256" key="7">
    <source>
        <dbReference type="ARBA" id="ARBA00023295"/>
    </source>
</evidence>
<keyword evidence="7" id="KW-0326">Glycosidase</keyword>
<dbReference type="Gene3D" id="3.20.20.80">
    <property type="entry name" value="Glycosidases"/>
    <property type="match status" value="1"/>
</dbReference>
<evidence type="ECO:0000256" key="6">
    <source>
        <dbReference type="ARBA" id="ARBA00022801"/>
    </source>
</evidence>